<dbReference type="PROSITE" id="PS50097">
    <property type="entry name" value="BTB"/>
    <property type="match status" value="1"/>
</dbReference>
<dbReference type="InterPro" id="IPR011333">
    <property type="entry name" value="SKP1/BTB/POZ_sf"/>
</dbReference>
<sequence length="208" mass="24109">MKTFCGILWEGVRKELQMSFSAFFRLLLGALKSFLNAETLQCQVFTSDEENGQLESRFISLVSNDDHKFTCNKKILSSKSDVFKTLFAGSENDQCVRFQEIEKNLIKIDDVDGETLREILRYVYFDVVDQNIMDPNPNLPFKCLLAAEKYMLDQKFKDSCQDFLVLSVDDENAFDYFRLAENLNAEQLKLSVGDYISQYLTHKRDVLP</sequence>
<evidence type="ECO:0000259" key="1">
    <source>
        <dbReference type="PROSITE" id="PS50097"/>
    </source>
</evidence>
<feature type="domain" description="BTB" evidence="1">
    <location>
        <begin position="57"/>
        <end position="132"/>
    </location>
</feature>
<evidence type="ECO:0000313" key="3">
    <source>
        <dbReference type="WBParaSite" id="nRc.2.0.1.t13352-RA"/>
    </source>
</evidence>
<proteinExistence type="predicted"/>
<dbReference type="CDD" id="cd18186">
    <property type="entry name" value="BTB_POZ_ZBTB_KLHL-like"/>
    <property type="match status" value="1"/>
</dbReference>
<dbReference type="AlphaFoldDB" id="A0A915IIZ6"/>
<dbReference type="SUPFAM" id="SSF54695">
    <property type="entry name" value="POZ domain"/>
    <property type="match status" value="1"/>
</dbReference>
<dbReference type="InterPro" id="IPR000210">
    <property type="entry name" value="BTB/POZ_dom"/>
</dbReference>
<name>A0A915IIZ6_ROMCU</name>
<evidence type="ECO:0000313" key="2">
    <source>
        <dbReference type="Proteomes" id="UP000887565"/>
    </source>
</evidence>
<accession>A0A915IIZ6</accession>
<organism evidence="2 3">
    <name type="scientific">Romanomermis culicivorax</name>
    <name type="common">Nematode worm</name>
    <dbReference type="NCBI Taxonomy" id="13658"/>
    <lineage>
        <taxon>Eukaryota</taxon>
        <taxon>Metazoa</taxon>
        <taxon>Ecdysozoa</taxon>
        <taxon>Nematoda</taxon>
        <taxon>Enoplea</taxon>
        <taxon>Dorylaimia</taxon>
        <taxon>Mermithida</taxon>
        <taxon>Mermithoidea</taxon>
        <taxon>Mermithidae</taxon>
        <taxon>Romanomermis</taxon>
    </lineage>
</organism>
<dbReference type="WBParaSite" id="nRc.2.0.1.t13352-RA">
    <property type="protein sequence ID" value="nRc.2.0.1.t13352-RA"/>
    <property type="gene ID" value="nRc.2.0.1.g13352"/>
</dbReference>
<dbReference type="SMART" id="SM00225">
    <property type="entry name" value="BTB"/>
    <property type="match status" value="1"/>
</dbReference>
<dbReference type="PANTHER" id="PTHR24413">
    <property type="entry name" value="SPECKLE-TYPE POZ PROTEIN"/>
    <property type="match status" value="1"/>
</dbReference>
<reference evidence="3" key="1">
    <citation type="submission" date="2022-11" db="UniProtKB">
        <authorList>
            <consortium name="WormBaseParasite"/>
        </authorList>
    </citation>
    <scope>IDENTIFICATION</scope>
</reference>
<dbReference type="Pfam" id="PF00651">
    <property type="entry name" value="BTB"/>
    <property type="match status" value="1"/>
</dbReference>
<protein>
    <submittedName>
        <fullName evidence="3">BTB domain-containing protein</fullName>
    </submittedName>
</protein>
<dbReference type="Proteomes" id="UP000887565">
    <property type="component" value="Unplaced"/>
</dbReference>
<dbReference type="Gene3D" id="3.30.710.10">
    <property type="entry name" value="Potassium Channel Kv1.1, Chain A"/>
    <property type="match status" value="1"/>
</dbReference>
<keyword evidence="2" id="KW-1185">Reference proteome</keyword>